<feature type="binding site" evidence="7">
    <location>
        <position position="160"/>
    </location>
    <ligand>
        <name>L-ornithine</name>
        <dbReference type="ChEBI" id="CHEBI:46911"/>
    </ligand>
</feature>
<feature type="binding site" evidence="7">
    <location>
        <begin position="128"/>
        <end position="131"/>
    </location>
    <ligand>
        <name>carbamoyl phosphate</name>
        <dbReference type="ChEBI" id="CHEBI:58228"/>
    </ligand>
</feature>
<evidence type="ECO:0000256" key="6">
    <source>
        <dbReference type="ARBA" id="ARBA00048772"/>
    </source>
</evidence>
<dbReference type="RefSeq" id="WP_209693785.1">
    <property type="nucleotide sequence ID" value="NZ_BAAAVU010000011.1"/>
</dbReference>
<sequence length="310" mass="33008">MVRHFLRDDDLSPVEQDEVLTLAAQLAGDRHGHKPLDGPKTVAVIFDKTSTRTRISFAVGIAELGGSPLIIDAQTSQLGRGEPIADTARVLDRQVAAIVWRTFAQTRIEEMAAASSVPVVNALTDEFHPCQILADLQTVRQHKGPTAGLKLVYLGDGANNMAHSYLLGGATAGLHVVVGSPAEYQPDPAILSRAAEIAATTGGSVAWTADAVQAVDGADVLATDTWVSMGQETEAADREAPFVPYAVTEQLLAKAKPDAIVLHCLPAYRGKEIEAAVIDGPQSVVWDEAENRLHAQKALLSWLLARSFEG</sequence>
<evidence type="ECO:0000313" key="10">
    <source>
        <dbReference type="EMBL" id="MBP2350785.1"/>
    </source>
</evidence>
<feature type="binding site" evidence="7">
    <location>
        <begin position="50"/>
        <end position="53"/>
    </location>
    <ligand>
        <name>carbamoyl phosphate</name>
        <dbReference type="ChEBI" id="CHEBI:58228"/>
    </ligand>
</feature>
<dbReference type="PRINTS" id="PR00100">
    <property type="entry name" value="AOTCASE"/>
</dbReference>
<dbReference type="EC" id="2.1.3.3" evidence="3 7"/>
<dbReference type="PRINTS" id="PR00102">
    <property type="entry name" value="OTCASE"/>
</dbReference>
<dbReference type="GO" id="GO:0004585">
    <property type="term" value="F:ornithine carbamoyltransferase activity"/>
    <property type="evidence" value="ECO:0007669"/>
    <property type="project" value="UniProtKB-EC"/>
</dbReference>
<dbReference type="PANTHER" id="PTHR45753">
    <property type="entry name" value="ORNITHINE CARBAMOYLTRANSFERASE, MITOCHONDRIAL"/>
    <property type="match status" value="1"/>
</dbReference>
<feature type="binding site" evidence="7">
    <location>
        <position position="292"/>
    </location>
    <ligand>
        <name>carbamoyl phosphate</name>
        <dbReference type="ChEBI" id="CHEBI:58228"/>
    </ligand>
</feature>
<evidence type="ECO:0000256" key="4">
    <source>
        <dbReference type="ARBA" id="ARBA00016634"/>
    </source>
</evidence>
<dbReference type="InterPro" id="IPR006130">
    <property type="entry name" value="Asp/Orn_carbamoylTrfase"/>
</dbReference>
<dbReference type="Pfam" id="PF02729">
    <property type="entry name" value="OTCace_N"/>
    <property type="match status" value="1"/>
</dbReference>
<keyword evidence="11" id="KW-1185">Reference proteome</keyword>
<feature type="domain" description="Aspartate/ornithine carbamoyltransferase carbamoyl-P binding" evidence="9">
    <location>
        <begin position="3"/>
        <end position="141"/>
    </location>
</feature>
<evidence type="ECO:0000313" key="11">
    <source>
        <dbReference type="Proteomes" id="UP000755585"/>
    </source>
</evidence>
<feature type="domain" description="Aspartate/ornithine carbamoyltransferase Asp/Orn-binding" evidence="8">
    <location>
        <begin position="148"/>
        <end position="303"/>
    </location>
</feature>
<evidence type="ECO:0000256" key="5">
    <source>
        <dbReference type="ARBA" id="ARBA00022679"/>
    </source>
</evidence>
<evidence type="ECO:0000256" key="2">
    <source>
        <dbReference type="ARBA" id="ARBA00007805"/>
    </source>
</evidence>
<evidence type="ECO:0000259" key="9">
    <source>
        <dbReference type="Pfam" id="PF02729"/>
    </source>
</evidence>
<dbReference type="InterPro" id="IPR006131">
    <property type="entry name" value="Asp_carbamoyltransf_Asp/Orn-bd"/>
</dbReference>
<feature type="binding site" evidence="7">
    <location>
        <position position="77"/>
    </location>
    <ligand>
        <name>carbamoyl phosphate</name>
        <dbReference type="ChEBI" id="CHEBI:58228"/>
    </ligand>
</feature>
<evidence type="ECO:0000256" key="3">
    <source>
        <dbReference type="ARBA" id="ARBA00013007"/>
    </source>
</evidence>
<dbReference type="HAMAP" id="MF_01109">
    <property type="entry name" value="OTCase"/>
    <property type="match status" value="1"/>
</dbReference>
<dbReference type="PROSITE" id="PS00097">
    <property type="entry name" value="CARBAMOYLTRANSFERASE"/>
    <property type="match status" value="1"/>
</dbReference>
<comment type="subcellular location">
    <subcellularLocation>
        <location evidence="7">Cytoplasm</location>
    </subcellularLocation>
</comment>
<dbReference type="NCBIfam" id="TIGR00658">
    <property type="entry name" value="orni_carb_tr"/>
    <property type="match status" value="1"/>
</dbReference>
<accession>A0ABS4UGP5</accession>
<organism evidence="10 11">
    <name type="scientific">Kribbella aluminosa</name>
    <dbReference type="NCBI Taxonomy" id="416017"/>
    <lineage>
        <taxon>Bacteria</taxon>
        <taxon>Bacillati</taxon>
        <taxon>Actinomycetota</taxon>
        <taxon>Actinomycetes</taxon>
        <taxon>Propionibacteriales</taxon>
        <taxon>Kribbellaceae</taxon>
        <taxon>Kribbella</taxon>
    </lineage>
</organism>
<name>A0ABS4UGP5_9ACTN</name>
<dbReference type="Proteomes" id="UP000755585">
    <property type="component" value="Unassembled WGS sequence"/>
</dbReference>
<feature type="binding site" evidence="7">
    <location>
        <begin position="264"/>
        <end position="265"/>
    </location>
    <ligand>
        <name>carbamoyl phosphate</name>
        <dbReference type="ChEBI" id="CHEBI:58228"/>
    </ligand>
</feature>
<feature type="binding site" evidence="7">
    <location>
        <begin position="228"/>
        <end position="229"/>
    </location>
    <ligand>
        <name>L-ornithine</name>
        <dbReference type="ChEBI" id="CHEBI:46911"/>
    </ligand>
</feature>
<dbReference type="Pfam" id="PF00185">
    <property type="entry name" value="OTCace"/>
    <property type="match status" value="1"/>
</dbReference>
<evidence type="ECO:0000256" key="7">
    <source>
        <dbReference type="HAMAP-Rule" id="MF_01109"/>
    </source>
</evidence>
<proteinExistence type="inferred from homology"/>
<comment type="catalytic activity">
    <reaction evidence="6 7">
        <text>carbamoyl phosphate + L-ornithine = L-citrulline + phosphate + H(+)</text>
        <dbReference type="Rhea" id="RHEA:19513"/>
        <dbReference type="ChEBI" id="CHEBI:15378"/>
        <dbReference type="ChEBI" id="CHEBI:43474"/>
        <dbReference type="ChEBI" id="CHEBI:46911"/>
        <dbReference type="ChEBI" id="CHEBI:57743"/>
        <dbReference type="ChEBI" id="CHEBI:58228"/>
        <dbReference type="EC" id="2.1.3.3"/>
    </reaction>
</comment>
<dbReference type="EMBL" id="JAGINT010000001">
    <property type="protein sequence ID" value="MBP2350785.1"/>
    <property type="molecule type" value="Genomic_DNA"/>
</dbReference>
<feature type="binding site" evidence="7">
    <location>
        <position position="101"/>
    </location>
    <ligand>
        <name>carbamoyl phosphate</name>
        <dbReference type="ChEBI" id="CHEBI:58228"/>
    </ligand>
</feature>
<comment type="similarity">
    <text evidence="2 7">Belongs to the aspartate/ornithine carbamoyltransferase superfamily. OTCase family.</text>
</comment>
<comment type="caution">
    <text evidence="10">The sequence shown here is derived from an EMBL/GenBank/DDBJ whole genome shotgun (WGS) entry which is preliminary data.</text>
</comment>
<dbReference type="Gene3D" id="3.40.50.1370">
    <property type="entry name" value="Aspartate/ornithine carbamoyltransferase"/>
    <property type="match status" value="2"/>
</dbReference>
<protein>
    <recommendedName>
        <fullName evidence="4 7">Ornithine carbamoyltransferase</fullName>
        <shortName evidence="7">OTCase</shortName>
        <ecNumber evidence="3 7">2.1.3.3</ecNumber>
    </recommendedName>
</protein>
<dbReference type="NCBIfam" id="NF001986">
    <property type="entry name" value="PRK00779.1"/>
    <property type="match status" value="1"/>
</dbReference>
<feature type="binding site" evidence="7">
    <location>
        <position position="224"/>
    </location>
    <ligand>
        <name>L-ornithine</name>
        <dbReference type="ChEBI" id="CHEBI:46911"/>
    </ligand>
</feature>
<reference evidence="10 11" key="1">
    <citation type="submission" date="2021-03" db="EMBL/GenBank/DDBJ databases">
        <title>Sequencing the genomes of 1000 actinobacteria strains.</title>
        <authorList>
            <person name="Klenk H.-P."/>
        </authorList>
    </citation>
    <scope>NUCLEOTIDE SEQUENCE [LARGE SCALE GENOMIC DNA]</scope>
    <source>
        <strain evidence="10 11">DSM 18824</strain>
    </source>
</reference>
<dbReference type="PANTHER" id="PTHR45753:SF3">
    <property type="entry name" value="ORNITHINE TRANSCARBAMYLASE, MITOCHONDRIAL"/>
    <property type="match status" value="1"/>
</dbReference>
<dbReference type="InterPro" id="IPR024904">
    <property type="entry name" value="OTCase_ArgI"/>
</dbReference>
<evidence type="ECO:0000259" key="8">
    <source>
        <dbReference type="Pfam" id="PF00185"/>
    </source>
</evidence>
<dbReference type="InterPro" id="IPR006132">
    <property type="entry name" value="Asp/Orn_carbamoyltranf_P-bd"/>
</dbReference>
<evidence type="ECO:0000256" key="1">
    <source>
        <dbReference type="ARBA" id="ARBA00004975"/>
    </source>
</evidence>
<dbReference type="InterPro" id="IPR002292">
    <property type="entry name" value="Orn/put_carbamltrans"/>
</dbReference>
<gene>
    <name evidence="10" type="ORF">JOF29_001868</name>
</gene>
<keyword evidence="5 7" id="KW-0808">Transferase</keyword>
<dbReference type="InterPro" id="IPR036901">
    <property type="entry name" value="Asp/Orn_carbamoylTrfase_sf"/>
</dbReference>
<comment type="pathway">
    <text evidence="1">Amino-acid biosynthesis; L-arginine biosynthesis; L-arginine from L-ornithine and carbamoyl phosphate: step 1/3.</text>
</comment>
<dbReference type="SUPFAM" id="SSF53671">
    <property type="entry name" value="Aspartate/ornithine carbamoyltransferase"/>
    <property type="match status" value="1"/>
</dbReference>
<keyword evidence="7" id="KW-0963">Cytoplasm</keyword>